<keyword evidence="1" id="KW-1133">Transmembrane helix</keyword>
<reference evidence="2 3" key="1">
    <citation type="submission" date="2019-02" db="EMBL/GenBank/DDBJ databases">
        <title>Genomic Encyclopedia of Archaeal and Bacterial Type Strains, Phase II (KMG-II): from individual species to whole genera.</title>
        <authorList>
            <person name="Goeker M."/>
        </authorList>
    </citation>
    <scope>NUCLEOTIDE SEQUENCE [LARGE SCALE GENOMIC DNA]</scope>
    <source>
        <strain evidence="2 3">DSM 21411</strain>
    </source>
</reference>
<sequence>MEEKESAVKAGVNAGLILGIVSAIFTFLIYFINPNTLASGAYGFGLLAVFTVLAVILGIRYRKSIGGFISFGEAYKFSIVAFVVMILIGFVTSILLFVVIDPALPARLAEQSIENTLAIMERFGAADALSDEQIDEMRDGIIEGYTVFGIFKANLISIIFYSILSLIVAGIVKKKDKSLEY</sequence>
<name>A0A4Q7PDN1_9BACT</name>
<evidence type="ECO:0000313" key="2">
    <source>
        <dbReference type="EMBL" id="RZS98375.1"/>
    </source>
</evidence>
<organism evidence="2 3">
    <name type="scientific">Cecembia calidifontis</name>
    <dbReference type="NCBI Taxonomy" id="1187080"/>
    <lineage>
        <taxon>Bacteria</taxon>
        <taxon>Pseudomonadati</taxon>
        <taxon>Bacteroidota</taxon>
        <taxon>Cytophagia</taxon>
        <taxon>Cytophagales</taxon>
        <taxon>Cyclobacteriaceae</taxon>
        <taxon>Cecembia</taxon>
    </lineage>
</organism>
<evidence type="ECO:0000313" key="3">
    <source>
        <dbReference type="Proteomes" id="UP000292209"/>
    </source>
</evidence>
<feature type="transmembrane region" description="Helical" evidence="1">
    <location>
        <begin position="12"/>
        <end position="32"/>
    </location>
</feature>
<feature type="transmembrane region" description="Helical" evidence="1">
    <location>
        <begin position="79"/>
        <end position="100"/>
    </location>
</feature>
<comment type="caution">
    <text evidence="2">The sequence shown here is derived from an EMBL/GenBank/DDBJ whole genome shotgun (WGS) entry which is preliminary data.</text>
</comment>
<dbReference type="RefSeq" id="WP_130277088.1">
    <property type="nucleotide sequence ID" value="NZ_SGXG01000001.1"/>
</dbReference>
<protein>
    <submittedName>
        <fullName evidence="2">Uncharacterized protein DUF4199</fullName>
    </submittedName>
</protein>
<feature type="transmembrane region" description="Helical" evidence="1">
    <location>
        <begin position="153"/>
        <end position="172"/>
    </location>
</feature>
<dbReference type="AlphaFoldDB" id="A0A4Q7PDN1"/>
<proteinExistence type="predicted"/>
<dbReference type="EMBL" id="SGXG01000001">
    <property type="protein sequence ID" value="RZS98375.1"/>
    <property type="molecule type" value="Genomic_DNA"/>
</dbReference>
<gene>
    <name evidence="2" type="ORF">BC751_4022</name>
</gene>
<keyword evidence="1" id="KW-0812">Transmembrane</keyword>
<dbReference type="InterPro" id="IPR025250">
    <property type="entry name" value="DUF4199"/>
</dbReference>
<keyword evidence="3" id="KW-1185">Reference proteome</keyword>
<accession>A0A4Q7PDN1</accession>
<dbReference type="OrthoDB" id="660361at2"/>
<dbReference type="Proteomes" id="UP000292209">
    <property type="component" value="Unassembled WGS sequence"/>
</dbReference>
<dbReference type="Pfam" id="PF13858">
    <property type="entry name" value="DUF4199"/>
    <property type="match status" value="1"/>
</dbReference>
<evidence type="ECO:0000256" key="1">
    <source>
        <dbReference type="SAM" id="Phobius"/>
    </source>
</evidence>
<keyword evidence="1" id="KW-0472">Membrane</keyword>
<feature type="transmembrane region" description="Helical" evidence="1">
    <location>
        <begin position="38"/>
        <end position="59"/>
    </location>
</feature>